<dbReference type="Proteomes" id="UP000053091">
    <property type="component" value="Unassembled WGS sequence"/>
</dbReference>
<evidence type="ECO:0000256" key="6">
    <source>
        <dbReference type="SAM" id="Phobius"/>
    </source>
</evidence>
<feature type="transmembrane region" description="Helical" evidence="6">
    <location>
        <begin position="23"/>
        <end position="48"/>
    </location>
</feature>
<reference evidence="7" key="1">
    <citation type="journal article" date="2015" name="Genome Announc.">
        <title>Draft Genome Sequence of Bacteroidales Strain TBC1, a Novel Isolate from a Methanogenic Wastewater Treatment System.</title>
        <authorList>
            <person name="Tourlousse D.M."/>
            <person name="Matsuura N."/>
            <person name="Sun L."/>
            <person name="Toyonaga M."/>
            <person name="Kuroda K."/>
            <person name="Ohashi A."/>
            <person name="Cruz R."/>
            <person name="Yamaguchi T."/>
            <person name="Sekiguchi Y."/>
        </authorList>
    </citation>
    <scope>NUCLEOTIDE SEQUENCE [LARGE SCALE GENOMIC DNA]</scope>
    <source>
        <strain evidence="7">TBC1</strain>
    </source>
</reference>
<evidence type="ECO:0000256" key="5">
    <source>
        <dbReference type="ARBA" id="ARBA00023136"/>
    </source>
</evidence>
<gene>
    <name evidence="7" type="ORF">TBC1_111774</name>
</gene>
<accession>A0A0S7BZD1</accession>
<evidence type="ECO:0000256" key="2">
    <source>
        <dbReference type="ARBA" id="ARBA00022475"/>
    </source>
</evidence>
<feature type="transmembrane region" description="Helical" evidence="6">
    <location>
        <begin position="63"/>
        <end position="81"/>
    </location>
</feature>
<keyword evidence="2" id="KW-1003">Cell membrane</keyword>
<protein>
    <submittedName>
        <fullName evidence="7">Uncharacterized membrane protein, DUF373 family</fullName>
    </submittedName>
</protein>
<comment type="subcellular location">
    <subcellularLocation>
        <location evidence="1">Cell membrane</location>
        <topology evidence="1">Multi-pass membrane protein</topology>
    </subcellularLocation>
</comment>
<dbReference type="InterPro" id="IPR020948">
    <property type="entry name" value="P_starv_induced_PsiE-like"/>
</dbReference>
<organism evidence="7">
    <name type="scientific">Lentimicrobium saccharophilum</name>
    <dbReference type="NCBI Taxonomy" id="1678841"/>
    <lineage>
        <taxon>Bacteria</taxon>
        <taxon>Pseudomonadati</taxon>
        <taxon>Bacteroidota</taxon>
        <taxon>Bacteroidia</taxon>
        <taxon>Bacteroidales</taxon>
        <taxon>Lentimicrobiaceae</taxon>
        <taxon>Lentimicrobium</taxon>
    </lineage>
</organism>
<dbReference type="STRING" id="1678841.TBC1_111774"/>
<proteinExistence type="predicted"/>
<evidence type="ECO:0000313" key="8">
    <source>
        <dbReference type="Proteomes" id="UP000053091"/>
    </source>
</evidence>
<feature type="transmembrane region" description="Helical" evidence="6">
    <location>
        <begin position="93"/>
        <end position="110"/>
    </location>
</feature>
<sequence>MLNNDQPDKDATLKKILGLFERVLIYILILMMVGVLVLAAVELGYYLVNNIVNSDFMLIDLDALMDLFGLFLLVLIGIELLDTIKIYLRDNVVHVEVVVLVAIIALARKVVILKIEDLSGELILGIAALIVALGVTYYLIKKSGLMACRMNEKGRDE</sequence>
<name>A0A0S7BZD1_9BACT</name>
<dbReference type="RefSeq" id="WP_062041012.1">
    <property type="nucleotide sequence ID" value="NZ_DF968182.1"/>
</dbReference>
<keyword evidence="5 6" id="KW-0472">Membrane</keyword>
<keyword evidence="8" id="KW-1185">Reference proteome</keyword>
<dbReference type="Pfam" id="PF06146">
    <property type="entry name" value="PsiE"/>
    <property type="match status" value="1"/>
</dbReference>
<evidence type="ECO:0000313" key="7">
    <source>
        <dbReference type="EMBL" id="GAP43618.1"/>
    </source>
</evidence>
<dbReference type="GO" id="GO:0005886">
    <property type="term" value="C:plasma membrane"/>
    <property type="evidence" value="ECO:0007669"/>
    <property type="project" value="UniProtKB-SubCell"/>
</dbReference>
<keyword evidence="4 6" id="KW-1133">Transmembrane helix</keyword>
<dbReference type="AlphaFoldDB" id="A0A0S7BZD1"/>
<keyword evidence="3 6" id="KW-0812">Transmembrane</keyword>
<feature type="transmembrane region" description="Helical" evidence="6">
    <location>
        <begin position="122"/>
        <end position="140"/>
    </location>
</feature>
<evidence type="ECO:0000256" key="4">
    <source>
        <dbReference type="ARBA" id="ARBA00022989"/>
    </source>
</evidence>
<dbReference type="EMBL" id="DF968182">
    <property type="protein sequence ID" value="GAP43618.1"/>
    <property type="molecule type" value="Genomic_DNA"/>
</dbReference>
<evidence type="ECO:0000256" key="1">
    <source>
        <dbReference type="ARBA" id="ARBA00004651"/>
    </source>
</evidence>
<evidence type="ECO:0000256" key="3">
    <source>
        <dbReference type="ARBA" id="ARBA00022692"/>
    </source>
</evidence>